<dbReference type="EMBL" id="PJQM01001729">
    <property type="protein sequence ID" value="RCI01561.1"/>
    <property type="molecule type" value="Genomic_DNA"/>
</dbReference>
<reference evidence="1 2" key="1">
    <citation type="journal article" date="2018" name="G3 (Bethesda)">
        <title>Phylogenetic and Phylogenomic Definition of Rhizopus Species.</title>
        <authorList>
            <person name="Gryganskyi A.P."/>
            <person name="Golan J."/>
            <person name="Dolatabadi S."/>
            <person name="Mondo S."/>
            <person name="Robb S."/>
            <person name="Idnurm A."/>
            <person name="Muszewska A."/>
            <person name="Steczkiewicz K."/>
            <person name="Masonjones S."/>
            <person name="Liao H.L."/>
            <person name="Gajdeczka M.T."/>
            <person name="Anike F."/>
            <person name="Vuek A."/>
            <person name="Anishchenko I.M."/>
            <person name="Voigt K."/>
            <person name="de Hoog G.S."/>
            <person name="Smith M.E."/>
            <person name="Heitman J."/>
            <person name="Vilgalys R."/>
            <person name="Stajich J.E."/>
        </authorList>
    </citation>
    <scope>NUCLEOTIDE SEQUENCE [LARGE SCALE GENOMIC DNA]</scope>
    <source>
        <strain evidence="1 2">LSU 92-RS-03</strain>
    </source>
</reference>
<dbReference type="AlphaFoldDB" id="A0A367KHE5"/>
<keyword evidence="2" id="KW-1185">Reference proteome</keyword>
<name>A0A367KHE5_RHIST</name>
<dbReference type="Proteomes" id="UP000253551">
    <property type="component" value="Unassembled WGS sequence"/>
</dbReference>
<dbReference type="OrthoDB" id="10265259at2759"/>
<evidence type="ECO:0000313" key="1">
    <source>
        <dbReference type="EMBL" id="RCI01561.1"/>
    </source>
</evidence>
<evidence type="ECO:0000313" key="2">
    <source>
        <dbReference type="Proteomes" id="UP000253551"/>
    </source>
</evidence>
<sequence>ARMNNNNEKERLCRSSLVTSHPSYYDLPVILFDVEMKKGSLYISKDGLSRPELYDKIRNPPRITFASETYAEKTESISSPNTVNDSLERIGTSLQNLIEEAQASLINTTHYVQKKMKPEEAFEDSIANYSYLGTKHSTQHYAIRNHLFP</sequence>
<accession>A0A367KHE5</accession>
<proteinExistence type="predicted"/>
<gene>
    <name evidence="1" type="ORF">CU098_011773</name>
</gene>
<feature type="non-terminal residue" evidence="1">
    <location>
        <position position="1"/>
    </location>
</feature>
<protein>
    <submittedName>
        <fullName evidence="1">Uncharacterized protein</fullName>
    </submittedName>
</protein>
<organism evidence="1 2">
    <name type="scientific">Rhizopus stolonifer</name>
    <name type="common">Rhizopus nigricans</name>
    <dbReference type="NCBI Taxonomy" id="4846"/>
    <lineage>
        <taxon>Eukaryota</taxon>
        <taxon>Fungi</taxon>
        <taxon>Fungi incertae sedis</taxon>
        <taxon>Mucoromycota</taxon>
        <taxon>Mucoromycotina</taxon>
        <taxon>Mucoromycetes</taxon>
        <taxon>Mucorales</taxon>
        <taxon>Mucorineae</taxon>
        <taxon>Rhizopodaceae</taxon>
        <taxon>Rhizopus</taxon>
    </lineage>
</organism>
<comment type="caution">
    <text evidence="1">The sequence shown here is derived from an EMBL/GenBank/DDBJ whole genome shotgun (WGS) entry which is preliminary data.</text>
</comment>